<keyword evidence="3" id="KW-1185">Reference proteome</keyword>
<dbReference type="SUPFAM" id="SSF53335">
    <property type="entry name" value="S-adenosyl-L-methionine-dependent methyltransferases"/>
    <property type="match status" value="1"/>
</dbReference>
<keyword evidence="2" id="KW-0830">Ubiquinone</keyword>
<gene>
    <name evidence="2" type="ORF">EI42_00465</name>
</gene>
<dbReference type="RefSeq" id="WP_111318418.1">
    <property type="nucleotide sequence ID" value="NZ_BIFX01000001.1"/>
</dbReference>
<accession>A0A326UEL3</accession>
<reference evidence="2 3" key="1">
    <citation type="submission" date="2018-06" db="EMBL/GenBank/DDBJ databases">
        <title>Genomic Encyclopedia of Archaeal and Bacterial Type Strains, Phase II (KMG-II): from individual species to whole genera.</title>
        <authorList>
            <person name="Goeker M."/>
        </authorList>
    </citation>
    <scope>NUCLEOTIDE SEQUENCE [LARGE SCALE GENOMIC DNA]</scope>
    <source>
        <strain evidence="2 3">ATCC BAA-1881</strain>
    </source>
</reference>
<keyword evidence="2" id="KW-0808">Transferase</keyword>
<evidence type="ECO:0000313" key="2">
    <source>
        <dbReference type="EMBL" id="PZW36291.1"/>
    </source>
</evidence>
<dbReference type="GO" id="GO:0008168">
    <property type="term" value="F:methyltransferase activity"/>
    <property type="evidence" value="ECO:0007669"/>
    <property type="project" value="UniProtKB-KW"/>
</dbReference>
<comment type="caution">
    <text evidence="2">The sequence shown here is derived from an EMBL/GenBank/DDBJ whole genome shotgun (WGS) entry which is preliminary data.</text>
</comment>
<name>A0A326UEL3_THEHA</name>
<dbReference type="AlphaFoldDB" id="A0A326UEL3"/>
<dbReference type="EMBL" id="QKUF01000001">
    <property type="protein sequence ID" value="PZW36291.1"/>
    <property type="molecule type" value="Genomic_DNA"/>
</dbReference>
<dbReference type="Gene3D" id="3.40.50.150">
    <property type="entry name" value="Vaccinia Virus protein VP39"/>
    <property type="match status" value="1"/>
</dbReference>
<evidence type="ECO:0000259" key="1">
    <source>
        <dbReference type="Pfam" id="PF13649"/>
    </source>
</evidence>
<dbReference type="InterPro" id="IPR029063">
    <property type="entry name" value="SAM-dependent_MTases_sf"/>
</dbReference>
<keyword evidence="2" id="KW-0489">Methyltransferase</keyword>
<dbReference type="InterPro" id="IPR041698">
    <property type="entry name" value="Methyltransf_25"/>
</dbReference>
<protein>
    <submittedName>
        <fullName evidence="2">Ubiquinone/menaquinone biosynthesis C-methylase UbiE</fullName>
    </submittedName>
</protein>
<sequence length="246" mass="28076">MNENQSWNEESSAIFLAYADLFVPAREEQFASLISLLPARQDESFTVVELAAGAGVLAEAILERFPFCRYLALEPSQAMQGQMRQRLARFADRLEIRPFQMEELAWRATLPTPLRCVVSSLCVHHLTDEEKATLFKDLFSLLSPGGALLLADIVRPLTPLVAQHYAQEYDEIVRQQSLLQYGDESGFQRFCDERWNYFRYEYEDPASTDKPSLLSDQLRWLSEAGFTAVDCFWLRAGHAVFGGYKA</sequence>
<dbReference type="Pfam" id="PF13649">
    <property type="entry name" value="Methyltransf_25"/>
    <property type="match status" value="1"/>
</dbReference>
<proteinExistence type="predicted"/>
<dbReference type="CDD" id="cd02440">
    <property type="entry name" value="AdoMet_MTases"/>
    <property type="match status" value="1"/>
</dbReference>
<feature type="domain" description="Methyltransferase" evidence="1">
    <location>
        <begin position="47"/>
        <end position="146"/>
    </location>
</feature>
<dbReference type="GO" id="GO:0032259">
    <property type="term" value="P:methylation"/>
    <property type="evidence" value="ECO:0007669"/>
    <property type="project" value="UniProtKB-KW"/>
</dbReference>
<evidence type="ECO:0000313" key="3">
    <source>
        <dbReference type="Proteomes" id="UP000248806"/>
    </source>
</evidence>
<dbReference type="OrthoDB" id="9800454at2"/>
<organism evidence="2 3">
    <name type="scientific">Thermosporothrix hazakensis</name>
    <dbReference type="NCBI Taxonomy" id="644383"/>
    <lineage>
        <taxon>Bacteria</taxon>
        <taxon>Bacillati</taxon>
        <taxon>Chloroflexota</taxon>
        <taxon>Ktedonobacteria</taxon>
        <taxon>Ktedonobacterales</taxon>
        <taxon>Thermosporotrichaceae</taxon>
        <taxon>Thermosporothrix</taxon>
    </lineage>
</organism>
<dbReference type="Proteomes" id="UP000248806">
    <property type="component" value="Unassembled WGS sequence"/>
</dbReference>